<gene>
    <name evidence="2" type="ORF">USDA257_p01540</name>
</gene>
<organism evidence="2">
    <name type="scientific">Sinorhizobium fredii (strain USDA 257)</name>
    <dbReference type="NCBI Taxonomy" id="1185652"/>
    <lineage>
        <taxon>Bacteria</taxon>
        <taxon>Pseudomonadati</taxon>
        <taxon>Pseudomonadota</taxon>
        <taxon>Alphaproteobacteria</taxon>
        <taxon>Hyphomicrobiales</taxon>
        <taxon>Rhizobiaceae</taxon>
        <taxon>Sinorhizobium/Ensifer group</taxon>
        <taxon>Sinorhizobium</taxon>
    </lineage>
</organism>
<proteinExistence type="predicted"/>
<dbReference type="AlphaFoldDB" id="I3XG65"/>
<evidence type="ECO:0000313" key="2">
    <source>
        <dbReference type="EMBL" id="AFL54871.1"/>
    </source>
</evidence>
<dbReference type="HOGENOM" id="CLU_3173232_0_0_5"/>
<protein>
    <submittedName>
        <fullName evidence="2">Uncharacterized protein</fullName>
    </submittedName>
</protein>
<evidence type="ECO:0000256" key="1">
    <source>
        <dbReference type="SAM" id="MobiDB-lite"/>
    </source>
</evidence>
<name>I3XG65_SINF2</name>
<dbReference type="EMBL" id="CP003564">
    <property type="protein sequence ID" value="AFL54871.1"/>
    <property type="molecule type" value="Genomic_DNA"/>
</dbReference>
<sequence>MTDPLRWRESNHDSIAPSRPYRQLHAPFENGCRGAEITEATPPKPDL</sequence>
<feature type="compositionally biased region" description="Basic and acidic residues" evidence="1">
    <location>
        <begin position="1"/>
        <end position="12"/>
    </location>
</feature>
<accession>I3XG65</accession>
<keyword evidence="2" id="KW-0614">Plasmid</keyword>
<reference evidence="2" key="1">
    <citation type="journal article" date="2012" name="J. Bacteriol.">
        <title>Complete genome sequence of the broad-host-range strain Sinorhizobium fredii USDA257.</title>
        <authorList>
            <person name="Schuldes J."/>
            <person name="Rodriguez Orbegoso M."/>
            <person name="Schmeisser C."/>
            <person name="Krishnan H.B."/>
            <person name="Daniel R."/>
            <person name="Streit W.R."/>
        </authorList>
    </citation>
    <scope>NUCLEOTIDE SEQUENCE [LARGE SCALE GENOMIC DNA]</scope>
    <source>
        <strain evidence="2">USDA 257</strain>
        <plasmid evidence="2">pUSDA257</plasmid>
    </source>
</reference>
<evidence type="ECO:0000313" key="3">
    <source>
        <dbReference type="Proteomes" id="UP000006180"/>
    </source>
</evidence>
<feature type="region of interest" description="Disordered" evidence="1">
    <location>
        <begin position="1"/>
        <end position="47"/>
    </location>
</feature>
<geneLocation type="plasmid" evidence="3">
    <name>pUSDA257 fragment 1</name>
</geneLocation>